<dbReference type="GO" id="GO:0005385">
    <property type="term" value="F:zinc ion transmembrane transporter activity"/>
    <property type="evidence" value="ECO:0007669"/>
    <property type="project" value="UniProtKB-UniRule"/>
</dbReference>
<protein>
    <recommendedName>
        <fullName evidence="13">Zinc transporter ZupT</fullName>
    </recommendedName>
</protein>
<evidence type="ECO:0000256" key="6">
    <source>
        <dbReference type="ARBA" id="ARBA00022723"/>
    </source>
</evidence>
<organism evidence="14 15">
    <name type="scientific">Pontimonas salivibrio</name>
    <dbReference type="NCBI Taxonomy" id="1159327"/>
    <lineage>
        <taxon>Bacteria</taxon>
        <taxon>Bacillati</taxon>
        <taxon>Actinomycetota</taxon>
        <taxon>Actinomycetes</taxon>
        <taxon>Micrococcales</taxon>
        <taxon>Microbacteriaceae</taxon>
        <taxon>Pontimonas</taxon>
    </lineage>
</organism>
<keyword evidence="15" id="KW-1185">Reference proteome</keyword>
<evidence type="ECO:0000256" key="3">
    <source>
        <dbReference type="ARBA" id="ARBA00022448"/>
    </source>
</evidence>
<feature type="transmembrane region" description="Helical" evidence="13">
    <location>
        <begin position="187"/>
        <end position="212"/>
    </location>
</feature>
<feature type="transmembrane region" description="Helical" evidence="13">
    <location>
        <begin position="73"/>
        <end position="94"/>
    </location>
</feature>
<evidence type="ECO:0000256" key="13">
    <source>
        <dbReference type="HAMAP-Rule" id="MF_00548"/>
    </source>
</evidence>
<comment type="similarity">
    <text evidence="2 13">Belongs to the ZIP transporter (TC 2.A.5) family. ZupT subfamily.</text>
</comment>
<dbReference type="GO" id="GO:0046872">
    <property type="term" value="F:metal ion binding"/>
    <property type="evidence" value="ECO:0007669"/>
    <property type="project" value="UniProtKB-KW"/>
</dbReference>
<dbReference type="AlphaFoldDB" id="A0A2L2BS63"/>
<feature type="binding site" description="M2 metal binding site" evidence="13">
    <location>
        <position position="200"/>
    </location>
    <ligand>
        <name>Fe(2+)</name>
        <dbReference type="ChEBI" id="CHEBI:29033"/>
    </ligand>
</feature>
<name>A0A2L2BS63_9MICO</name>
<keyword evidence="12 13" id="KW-0472">Membrane</keyword>
<evidence type="ECO:0000256" key="4">
    <source>
        <dbReference type="ARBA" id="ARBA00022475"/>
    </source>
</evidence>
<keyword evidence="5 13" id="KW-0812">Transmembrane</keyword>
<feature type="transmembrane region" description="Helical" evidence="13">
    <location>
        <begin position="129"/>
        <end position="149"/>
    </location>
</feature>
<keyword evidence="6" id="KW-0479">Metal-binding</keyword>
<feature type="transmembrane region" description="Helical" evidence="13">
    <location>
        <begin position="155"/>
        <end position="180"/>
    </location>
</feature>
<feature type="transmembrane region" description="Helical" evidence="13">
    <location>
        <begin position="251"/>
        <end position="270"/>
    </location>
</feature>
<keyword evidence="9 13" id="KW-1133">Transmembrane helix</keyword>
<feature type="binding site" description="M1 metal binding site" evidence="13">
    <location>
        <position position="142"/>
    </location>
    <ligand>
        <name>Zn(2+)</name>
        <dbReference type="ChEBI" id="CHEBI:29105"/>
    </ligand>
</feature>
<dbReference type="RefSeq" id="WP_104913925.1">
    <property type="nucleotide sequence ID" value="NZ_CP026923.1"/>
</dbReference>
<evidence type="ECO:0000256" key="5">
    <source>
        <dbReference type="ARBA" id="ARBA00022692"/>
    </source>
</evidence>
<feature type="transmembrane region" description="Helical" evidence="13">
    <location>
        <begin position="6"/>
        <end position="29"/>
    </location>
</feature>
<feature type="binding site" description="M2 metal binding site" evidence="13">
    <location>
        <position position="168"/>
    </location>
    <ligand>
        <name>Fe(2+)</name>
        <dbReference type="ChEBI" id="CHEBI:29033"/>
    </ligand>
</feature>
<evidence type="ECO:0000256" key="7">
    <source>
        <dbReference type="ARBA" id="ARBA00022833"/>
    </source>
</evidence>
<comment type="catalytic activity">
    <reaction evidence="13">
        <text>Zn(2+)(in) = Zn(2+)(out)</text>
        <dbReference type="Rhea" id="RHEA:29351"/>
        <dbReference type="ChEBI" id="CHEBI:29105"/>
    </reaction>
</comment>
<keyword evidence="10" id="KW-0408">Iron</keyword>
<dbReference type="KEGG" id="psai:C3B54_111514"/>
<feature type="binding site" description="M1 metal binding site" evidence="13">
    <location>
        <position position="171"/>
    </location>
    <ligand>
        <name>Zn(2+)</name>
        <dbReference type="ChEBI" id="CHEBI:29105"/>
    </ligand>
</feature>
<evidence type="ECO:0000256" key="8">
    <source>
        <dbReference type="ARBA" id="ARBA00022906"/>
    </source>
</evidence>
<keyword evidence="11 13" id="KW-0406">Ion transport</keyword>
<dbReference type="InterPro" id="IPR003689">
    <property type="entry name" value="ZIP"/>
</dbReference>
<dbReference type="PANTHER" id="PTHR11040:SF205">
    <property type="entry name" value="ZINC TRANSPORTER ZUPT"/>
    <property type="match status" value="1"/>
</dbReference>
<dbReference type="InterPro" id="IPR023498">
    <property type="entry name" value="Zn_transptr_ZupT"/>
</dbReference>
<evidence type="ECO:0000313" key="15">
    <source>
        <dbReference type="Proteomes" id="UP000243077"/>
    </source>
</evidence>
<comment type="subcellular location">
    <subcellularLocation>
        <location evidence="1 13">Cell membrane</location>
        <topology evidence="1 13">Multi-pass membrane protein</topology>
    </subcellularLocation>
</comment>
<feature type="binding site" description="M2 metal binding site" evidence="13">
    <location>
        <position position="142"/>
    </location>
    <ligand>
        <name>Fe(2+)</name>
        <dbReference type="ChEBI" id="CHEBI:29033"/>
    </ligand>
</feature>
<feature type="transmembrane region" description="Helical" evidence="13">
    <location>
        <begin position="218"/>
        <end position="239"/>
    </location>
</feature>
<keyword evidence="7 13" id="KW-0862">Zinc</keyword>
<feature type="binding site" description="M2 metal binding site" evidence="13">
    <location>
        <position position="171"/>
    </location>
    <ligand>
        <name>Fe(2+)</name>
        <dbReference type="ChEBI" id="CHEBI:29033"/>
    </ligand>
</feature>
<feature type="binding site" description="M1 metal binding site" evidence="13">
    <location>
        <position position="167"/>
    </location>
    <ligand>
        <name>Zn(2+)</name>
        <dbReference type="ChEBI" id="CHEBI:29105"/>
    </ligand>
</feature>
<evidence type="ECO:0000256" key="12">
    <source>
        <dbReference type="ARBA" id="ARBA00023136"/>
    </source>
</evidence>
<feature type="binding site" description="M2 metal binding site" evidence="13">
    <location>
        <position position="139"/>
    </location>
    <ligand>
        <name>Fe(2+)</name>
        <dbReference type="ChEBI" id="CHEBI:29033"/>
    </ligand>
</feature>
<sequence length="272" mass="28541">MDSPVLLAFLVTLGAGLSTGIGAALGLFAKTTNDRFLALALGFSAGVMLYVSFVEIIPKAMDFLATDDGGSGLAQASVAFLTGTLLMAVLYRFLPDLPLPNDEKRRLAKADVESQFPVEPARRLFRAGLLVALAVTIHNFPEGIATFFLTLEDPAVGLSVGVAIAIHNIPEGIAVAIPMYFALRNRLWAFGLGVLSGLAEPLGAVLGYLVLQPFISDALLGTLFAAVAGIMVYIALDSLLPAAREFGRGQLAIYGVIAGMAVMALSLVLFEV</sequence>
<keyword evidence="3 13" id="KW-0813">Transport</keyword>
<evidence type="ECO:0000256" key="1">
    <source>
        <dbReference type="ARBA" id="ARBA00004651"/>
    </source>
</evidence>
<gene>
    <name evidence="13" type="primary">zupT</name>
    <name evidence="14" type="ORF">C3B54_111514</name>
</gene>
<evidence type="ECO:0000256" key="10">
    <source>
        <dbReference type="ARBA" id="ARBA00023004"/>
    </source>
</evidence>
<dbReference type="GO" id="GO:0005886">
    <property type="term" value="C:plasma membrane"/>
    <property type="evidence" value="ECO:0007669"/>
    <property type="project" value="UniProtKB-SubCell"/>
</dbReference>
<proteinExistence type="inferred from homology"/>
<keyword evidence="4 13" id="KW-1003">Cell membrane</keyword>
<comment type="function">
    <text evidence="13">Mediates zinc uptake. May also transport other divalent cations.</text>
</comment>
<accession>A0A2L2BS63</accession>
<dbReference type="HAMAP" id="MF_00548">
    <property type="entry name" value="ZupT"/>
    <property type="match status" value="1"/>
</dbReference>
<dbReference type="Pfam" id="PF02535">
    <property type="entry name" value="Zip"/>
    <property type="match status" value="2"/>
</dbReference>
<keyword evidence="8 13" id="KW-0864">Zinc transport</keyword>
<dbReference type="PANTHER" id="PTHR11040">
    <property type="entry name" value="ZINC/IRON TRANSPORTER"/>
    <property type="match status" value="1"/>
</dbReference>
<dbReference type="Proteomes" id="UP000243077">
    <property type="component" value="Chromosome"/>
</dbReference>
<evidence type="ECO:0000256" key="11">
    <source>
        <dbReference type="ARBA" id="ARBA00023065"/>
    </source>
</evidence>
<dbReference type="EMBL" id="CP026923">
    <property type="protein sequence ID" value="AVG24452.1"/>
    <property type="molecule type" value="Genomic_DNA"/>
</dbReference>
<evidence type="ECO:0000256" key="9">
    <source>
        <dbReference type="ARBA" id="ARBA00022989"/>
    </source>
</evidence>
<evidence type="ECO:0000313" key="14">
    <source>
        <dbReference type="EMBL" id="AVG24452.1"/>
    </source>
</evidence>
<feature type="transmembrane region" description="Helical" evidence="13">
    <location>
        <begin position="36"/>
        <end position="53"/>
    </location>
</feature>
<dbReference type="NCBIfam" id="NF003243">
    <property type="entry name" value="PRK04201.1"/>
    <property type="match status" value="1"/>
</dbReference>
<dbReference type="OrthoDB" id="9787346at2"/>
<reference evidence="14 15" key="1">
    <citation type="submission" date="2018-02" db="EMBL/GenBank/DDBJ databases">
        <title>Complete genome of the streamlined marine actinobacterium Pontimonas salivibrio CL-TW6 adapted to coastal planktonic lifestype.</title>
        <authorList>
            <person name="Cho B.C."/>
            <person name="Hardies S.C."/>
            <person name="Jang G.I."/>
            <person name="Hwang C.Y."/>
        </authorList>
    </citation>
    <scope>NUCLEOTIDE SEQUENCE [LARGE SCALE GENOMIC DNA]</scope>
    <source>
        <strain evidence="14 15">CL-TW6</strain>
    </source>
</reference>
<evidence type="ECO:0000256" key="2">
    <source>
        <dbReference type="ARBA" id="ARBA00009703"/>
    </source>
</evidence>